<proteinExistence type="predicted"/>
<dbReference type="STRING" id="1177982.SAMN04489711_1348"/>
<keyword evidence="2" id="KW-1185">Reference proteome</keyword>
<dbReference type="Proteomes" id="UP000199119">
    <property type="component" value="Unassembled WGS sequence"/>
</dbReference>
<reference evidence="2" key="1">
    <citation type="submission" date="2016-10" db="EMBL/GenBank/DDBJ databases">
        <authorList>
            <person name="Varghese N."/>
            <person name="Submissions S."/>
        </authorList>
    </citation>
    <scope>NUCLEOTIDE SEQUENCE [LARGE SCALE GENOMIC DNA]</scope>
    <source>
        <strain evidence="2">DSM 27981</strain>
    </source>
</reference>
<accession>A0A1I2HTT2</accession>
<evidence type="ECO:0000313" key="1">
    <source>
        <dbReference type="EMBL" id="SFF33289.1"/>
    </source>
</evidence>
<dbReference type="AlphaFoldDB" id="A0A1I2HTT2"/>
<sequence length="95" mass="10037">MGQAKRRGSLQERVDAAKAQLVELRKSFPETITCNDCQGEIADLEVSYVRDVPGVIAAARGRCACGSTTAAFIGDREGVIAAGDALEQVLERQGA</sequence>
<dbReference type="RefSeq" id="WP_092942689.1">
    <property type="nucleotide sequence ID" value="NZ_FONX01000034.1"/>
</dbReference>
<name>A0A1I2HTT2_9BURK</name>
<gene>
    <name evidence="1" type="ORF">SAMN04489711_1348</name>
</gene>
<protein>
    <submittedName>
        <fullName evidence="1">Uncharacterized protein</fullName>
    </submittedName>
</protein>
<dbReference type="OrthoDB" id="9180730at2"/>
<organism evidence="1 2">
    <name type="scientific">Paracidovorax wautersii</name>
    <dbReference type="NCBI Taxonomy" id="1177982"/>
    <lineage>
        <taxon>Bacteria</taxon>
        <taxon>Pseudomonadati</taxon>
        <taxon>Pseudomonadota</taxon>
        <taxon>Betaproteobacteria</taxon>
        <taxon>Burkholderiales</taxon>
        <taxon>Comamonadaceae</taxon>
        <taxon>Paracidovorax</taxon>
    </lineage>
</organism>
<evidence type="ECO:0000313" key="2">
    <source>
        <dbReference type="Proteomes" id="UP000199119"/>
    </source>
</evidence>
<dbReference type="EMBL" id="FONX01000034">
    <property type="protein sequence ID" value="SFF33289.1"/>
    <property type="molecule type" value="Genomic_DNA"/>
</dbReference>